<evidence type="ECO:0000313" key="3">
    <source>
        <dbReference type="Proteomes" id="UP000247498"/>
    </source>
</evidence>
<dbReference type="Proteomes" id="UP000247498">
    <property type="component" value="Unassembled WGS sequence"/>
</dbReference>
<keyword evidence="3" id="KW-1185">Reference proteome</keyword>
<sequence>MAARAACLLVLAVLAASCQAAMITDRTLPTSGSVCIDRFNALIKAQYKDDAACADLIKAALSTTDPQKCPEGSRKAGSKVQKCMSKTPAASTAWVDFVRSCEVMNVANRAGEAEAATERKPSCMPDFAGVDAFRAYVGGAAASGAAGRSAWMAGAAAAAAAVAAALAL</sequence>
<organism evidence="2 3">
    <name type="scientific">Raphidocelis subcapitata</name>
    <dbReference type="NCBI Taxonomy" id="307507"/>
    <lineage>
        <taxon>Eukaryota</taxon>
        <taxon>Viridiplantae</taxon>
        <taxon>Chlorophyta</taxon>
        <taxon>core chlorophytes</taxon>
        <taxon>Chlorophyceae</taxon>
        <taxon>CS clade</taxon>
        <taxon>Sphaeropleales</taxon>
        <taxon>Selenastraceae</taxon>
        <taxon>Raphidocelis</taxon>
    </lineage>
</organism>
<feature type="chain" id="PRO_5016026240" evidence="1">
    <location>
        <begin position="21"/>
        <end position="168"/>
    </location>
</feature>
<dbReference type="EMBL" id="BDRX01000034">
    <property type="protein sequence ID" value="GBF92644.1"/>
    <property type="molecule type" value="Genomic_DNA"/>
</dbReference>
<comment type="caution">
    <text evidence="2">The sequence shown here is derived from an EMBL/GenBank/DDBJ whole genome shotgun (WGS) entry which is preliminary data.</text>
</comment>
<reference evidence="2 3" key="1">
    <citation type="journal article" date="2018" name="Sci. Rep.">
        <title>Raphidocelis subcapitata (=Pseudokirchneriella subcapitata) provides an insight into genome evolution and environmental adaptations in the Sphaeropleales.</title>
        <authorList>
            <person name="Suzuki S."/>
            <person name="Yamaguchi H."/>
            <person name="Nakajima N."/>
            <person name="Kawachi M."/>
        </authorList>
    </citation>
    <scope>NUCLEOTIDE SEQUENCE [LARGE SCALE GENOMIC DNA]</scope>
    <source>
        <strain evidence="2 3">NIES-35</strain>
    </source>
</reference>
<feature type="signal peptide" evidence="1">
    <location>
        <begin position="1"/>
        <end position="20"/>
    </location>
</feature>
<dbReference type="InParanoid" id="A0A2V0NYD7"/>
<dbReference type="AlphaFoldDB" id="A0A2V0NYD7"/>
<evidence type="ECO:0000313" key="2">
    <source>
        <dbReference type="EMBL" id="GBF92644.1"/>
    </source>
</evidence>
<gene>
    <name evidence="2" type="ORF">Rsub_05013</name>
</gene>
<dbReference type="PROSITE" id="PS51257">
    <property type="entry name" value="PROKAR_LIPOPROTEIN"/>
    <property type="match status" value="1"/>
</dbReference>
<proteinExistence type="predicted"/>
<evidence type="ECO:0000256" key="1">
    <source>
        <dbReference type="SAM" id="SignalP"/>
    </source>
</evidence>
<keyword evidence="1" id="KW-0732">Signal</keyword>
<protein>
    <submittedName>
        <fullName evidence="2">Uncharacterized protein</fullName>
    </submittedName>
</protein>
<dbReference type="OrthoDB" id="10442605at2759"/>
<name>A0A2V0NYD7_9CHLO</name>
<accession>A0A2V0NYD7</accession>